<sequence>MCKKKQAKPEKSQSKLSKKERKKAEKLEKKRLELEAQEALSAELNEQNKSDHKKGKKGDQRKNQTVVIKRKNRKTKRTGKSKKQFVLDAEALKKREHDFILDCIAVAQISKDGALRSPKIDSVIPTYDALRDPFSARYFQQPTVKKFMEKMNLVCFLVLIILMPRADEEIKVRENEYLKRRNVHGCGRSIEEYGGHGVTIRL</sequence>
<protein>
    <submittedName>
        <fullName evidence="2">Uncharacterized protein</fullName>
    </submittedName>
</protein>
<feature type="compositionally biased region" description="Basic and acidic residues" evidence="1">
    <location>
        <begin position="22"/>
        <end position="34"/>
    </location>
</feature>
<proteinExistence type="predicted"/>
<dbReference type="PANTHER" id="PTHR34221">
    <property type="entry name" value="HYPOTHETICAL PROTEIN LOC691189"/>
    <property type="match status" value="1"/>
</dbReference>
<evidence type="ECO:0000313" key="3">
    <source>
        <dbReference type="Proteomes" id="UP000243686"/>
    </source>
</evidence>
<dbReference type="Pfam" id="PF15075">
    <property type="entry name" value="SPMAP1-like"/>
    <property type="match status" value="1"/>
</dbReference>
<reference evidence="2 3" key="1">
    <citation type="submission" date="2015-03" db="EMBL/GenBank/DDBJ databases">
        <title>Draft genome of the nematode, Opisthorchis viverrini.</title>
        <authorList>
            <person name="Mitreva M."/>
        </authorList>
    </citation>
    <scope>NUCLEOTIDE SEQUENCE [LARGE SCALE GENOMIC DNA]</scope>
    <source>
        <strain evidence="2">Khon Kaen</strain>
    </source>
</reference>
<evidence type="ECO:0000313" key="2">
    <source>
        <dbReference type="EMBL" id="OON13742.1"/>
    </source>
</evidence>
<accession>A0A1S8WH12</accession>
<dbReference type="AlphaFoldDB" id="A0A1S8WH12"/>
<dbReference type="Proteomes" id="UP000243686">
    <property type="component" value="Unassembled WGS sequence"/>
</dbReference>
<organism evidence="2 3">
    <name type="scientific">Opisthorchis viverrini</name>
    <name type="common">Southeast Asian liver fluke</name>
    <dbReference type="NCBI Taxonomy" id="6198"/>
    <lineage>
        <taxon>Eukaryota</taxon>
        <taxon>Metazoa</taxon>
        <taxon>Spiralia</taxon>
        <taxon>Lophotrochozoa</taxon>
        <taxon>Platyhelminthes</taxon>
        <taxon>Trematoda</taxon>
        <taxon>Digenea</taxon>
        <taxon>Opisthorchiida</taxon>
        <taxon>Opisthorchiata</taxon>
        <taxon>Opisthorchiidae</taxon>
        <taxon>Opisthorchis</taxon>
    </lineage>
</organism>
<dbReference type="PANTHER" id="PTHR34221:SF4">
    <property type="entry name" value="CHROMOSOME LG9 OPEN READING FRAME, HUMAN C17ORF98"/>
    <property type="match status" value="1"/>
</dbReference>
<gene>
    <name evidence="2" type="ORF">X801_10474</name>
</gene>
<dbReference type="EMBL" id="KV907148">
    <property type="protein sequence ID" value="OON13742.1"/>
    <property type="molecule type" value="Genomic_DNA"/>
</dbReference>
<name>A0A1S8WH12_OPIVI</name>
<feature type="compositionally biased region" description="Basic residues" evidence="1">
    <location>
        <begin position="68"/>
        <end position="82"/>
    </location>
</feature>
<dbReference type="InterPro" id="IPR028027">
    <property type="entry name" value="SPMAP1"/>
</dbReference>
<keyword evidence="3" id="KW-1185">Reference proteome</keyword>
<feature type="region of interest" description="Disordered" evidence="1">
    <location>
        <begin position="1"/>
        <end position="82"/>
    </location>
</feature>
<evidence type="ECO:0000256" key="1">
    <source>
        <dbReference type="SAM" id="MobiDB-lite"/>
    </source>
</evidence>